<dbReference type="AlphaFoldDB" id="A0A964TCX6"/>
<dbReference type="EMBL" id="JAAABI010000004">
    <property type="protein sequence ID" value="NAY92584.1"/>
    <property type="molecule type" value="Genomic_DNA"/>
</dbReference>
<evidence type="ECO:0000313" key="2">
    <source>
        <dbReference type="Proteomes" id="UP000667650"/>
    </source>
</evidence>
<dbReference type="Proteomes" id="UP000667650">
    <property type="component" value="Unassembled WGS sequence"/>
</dbReference>
<protein>
    <submittedName>
        <fullName evidence="1">Uncharacterized protein</fullName>
    </submittedName>
</protein>
<accession>A0A964TCX6</accession>
<name>A0A964TCX6_9FLAO</name>
<reference evidence="1" key="1">
    <citation type="submission" date="2020-01" db="EMBL/GenBank/DDBJ databases">
        <title>Muricauda ochracea sp. nov., isolated from a tidal flat of Garorim bay in Korea.</title>
        <authorList>
            <person name="Kim D."/>
            <person name="Yoo Y."/>
            <person name="Kim J.-J."/>
        </authorList>
    </citation>
    <scope>NUCLEOTIDE SEQUENCE</scope>
    <source>
        <strain evidence="1">JGD-17</strain>
    </source>
</reference>
<comment type="caution">
    <text evidence="1">The sequence shown here is derived from an EMBL/GenBank/DDBJ whole genome shotgun (WGS) entry which is preliminary data.</text>
</comment>
<proteinExistence type="predicted"/>
<evidence type="ECO:0000313" key="1">
    <source>
        <dbReference type="EMBL" id="NAY92584.1"/>
    </source>
</evidence>
<gene>
    <name evidence="1" type="ORF">GTQ34_11710</name>
</gene>
<organism evidence="1 2">
    <name type="scientific">Flagellimonas ochracea</name>
    <dbReference type="NCBI Taxonomy" id="2696472"/>
    <lineage>
        <taxon>Bacteria</taxon>
        <taxon>Pseudomonadati</taxon>
        <taxon>Bacteroidota</taxon>
        <taxon>Flavobacteriia</taxon>
        <taxon>Flavobacteriales</taxon>
        <taxon>Flavobacteriaceae</taxon>
        <taxon>Flagellimonas</taxon>
    </lineage>
</organism>
<dbReference type="RefSeq" id="WP_166524006.1">
    <property type="nucleotide sequence ID" value="NZ_JAAABI010000004.1"/>
</dbReference>
<keyword evidence="2" id="KW-1185">Reference proteome</keyword>
<sequence>MKNIATLLSIFLMAGFYGYSQSSNSGKMKTTIHKTFSVDKNGTEFPYNVKILETKNYTMAWDEKDRGQIDQDRKPTPTQVTKLIAVDTDNDKEYEHFLVLKYKKSVAGNFQVVPTAKGFDVKVEDRTFKYHLNNGKYIINSDDQDFFTVEEFKDIG</sequence>